<dbReference type="PROSITE" id="PS51340">
    <property type="entry name" value="MOSC"/>
    <property type="match status" value="1"/>
</dbReference>
<gene>
    <name evidence="2" type="ORF">ACFONA_13930</name>
</gene>
<dbReference type="InterPro" id="IPR005302">
    <property type="entry name" value="MoCF_Sase_C"/>
</dbReference>
<dbReference type="SUPFAM" id="SSF50800">
    <property type="entry name" value="PK beta-barrel domain-like"/>
    <property type="match status" value="1"/>
</dbReference>
<evidence type="ECO:0000259" key="1">
    <source>
        <dbReference type="PROSITE" id="PS51340"/>
    </source>
</evidence>
<proteinExistence type="predicted"/>
<protein>
    <submittedName>
        <fullName evidence="2">MOSC domain-containing protein</fullName>
    </submittedName>
</protein>
<dbReference type="Gene3D" id="2.40.33.20">
    <property type="entry name" value="PK beta-barrel domain-like"/>
    <property type="match status" value="1"/>
</dbReference>
<accession>A0ABV7SWI8</accession>
<dbReference type="Pfam" id="PF03473">
    <property type="entry name" value="MOSC"/>
    <property type="match status" value="1"/>
</dbReference>
<reference evidence="3" key="1">
    <citation type="journal article" date="2019" name="Int. J. Syst. Evol. Microbiol.">
        <title>The Global Catalogue of Microorganisms (GCM) 10K type strain sequencing project: providing services to taxonomists for standard genome sequencing and annotation.</title>
        <authorList>
            <consortium name="The Broad Institute Genomics Platform"/>
            <consortium name="The Broad Institute Genome Sequencing Center for Infectious Disease"/>
            <person name="Wu L."/>
            <person name="Ma J."/>
        </authorList>
    </citation>
    <scope>NUCLEOTIDE SEQUENCE [LARGE SCALE GENOMIC DNA]</scope>
    <source>
        <strain evidence="3">KCTC 42739</strain>
    </source>
</reference>
<evidence type="ECO:0000313" key="3">
    <source>
        <dbReference type="Proteomes" id="UP001595713"/>
    </source>
</evidence>
<keyword evidence="3" id="KW-1185">Reference proteome</keyword>
<dbReference type="Proteomes" id="UP001595713">
    <property type="component" value="Unassembled WGS sequence"/>
</dbReference>
<sequence length="179" mass="18915">MTDVAPAQVGAASIGADDIADDAAATDTVTGVLGGIARHARPKAACELVDHIHVTLEGGIAGDYRGAMRGKPYRRQVTLIERGDWDAALAEVGVDIPWQERRSNLLIEGLDLPQTKGVRLRIGADVLLEITRETDPCERMEALAPGLKAALLPDWRGGACAMVIQGGTIAVGDTIRIET</sequence>
<evidence type="ECO:0000313" key="2">
    <source>
        <dbReference type="EMBL" id="MFC3581267.1"/>
    </source>
</evidence>
<name>A0ABV7SWI8_9SPHN</name>
<comment type="caution">
    <text evidence="2">The sequence shown here is derived from an EMBL/GenBank/DDBJ whole genome shotgun (WGS) entry which is preliminary data.</text>
</comment>
<dbReference type="InterPro" id="IPR011037">
    <property type="entry name" value="Pyrv_Knase-like_insert_dom_sf"/>
</dbReference>
<dbReference type="RefSeq" id="WP_315369053.1">
    <property type="nucleotide sequence ID" value="NZ_JANQBK010000001.1"/>
</dbReference>
<dbReference type="PANTHER" id="PTHR36930:SF1">
    <property type="entry name" value="MOSC DOMAIN-CONTAINING PROTEIN"/>
    <property type="match status" value="1"/>
</dbReference>
<organism evidence="2 3">
    <name type="scientific">Sphingomonas hylomeconis</name>
    <dbReference type="NCBI Taxonomy" id="1395958"/>
    <lineage>
        <taxon>Bacteria</taxon>
        <taxon>Pseudomonadati</taxon>
        <taxon>Pseudomonadota</taxon>
        <taxon>Alphaproteobacteria</taxon>
        <taxon>Sphingomonadales</taxon>
        <taxon>Sphingomonadaceae</taxon>
        <taxon>Sphingomonas</taxon>
    </lineage>
</organism>
<dbReference type="EMBL" id="JBHRXP010000007">
    <property type="protein sequence ID" value="MFC3581267.1"/>
    <property type="molecule type" value="Genomic_DNA"/>
</dbReference>
<dbReference type="InterPro" id="IPR052716">
    <property type="entry name" value="MOSC_domain"/>
</dbReference>
<dbReference type="PANTHER" id="PTHR36930">
    <property type="entry name" value="METAL-SULFUR CLUSTER BIOSYNTHESIS PROTEINS YUAD-RELATED"/>
    <property type="match status" value="1"/>
</dbReference>
<feature type="domain" description="MOSC" evidence="1">
    <location>
        <begin position="46"/>
        <end position="178"/>
    </location>
</feature>